<feature type="repeat" description="ANK" evidence="3">
    <location>
        <begin position="139"/>
        <end position="171"/>
    </location>
</feature>
<dbReference type="EMBL" id="BMAT01006301">
    <property type="protein sequence ID" value="GFS09681.1"/>
    <property type="molecule type" value="Genomic_DNA"/>
</dbReference>
<name>A0AAV4IMF4_9GAST</name>
<dbReference type="InterPro" id="IPR050776">
    <property type="entry name" value="Ank_Repeat/CDKN_Inhibitor"/>
</dbReference>
<evidence type="ECO:0000256" key="1">
    <source>
        <dbReference type="ARBA" id="ARBA00022737"/>
    </source>
</evidence>
<dbReference type="Gene3D" id="1.25.40.20">
    <property type="entry name" value="Ankyrin repeat-containing domain"/>
    <property type="match status" value="2"/>
</dbReference>
<evidence type="ECO:0000313" key="5">
    <source>
        <dbReference type="Proteomes" id="UP000762676"/>
    </source>
</evidence>
<reference evidence="4 5" key="1">
    <citation type="journal article" date="2021" name="Elife">
        <title>Chloroplast acquisition without the gene transfer in kleptoplastic sea slugs, Plakobranchus ocellatus.</title>
        <authorList>
            <person name="Maeda T."/>
            <person name="Takahashi S."/>
            <person name="Yoshida T."/>
            <person name="Shimamura S."/>
            <person name="Takaki Y."/>
            <person name="Nagai Y."/>
            <person name="Toyoda A."/>
            <person name="Suzuki Y."/>
            <person name="Arimoto A."/>
            <person name="Ishii H."/>
            <person name="Satoh N."/>
            <person name="Nishiyama T."/>
            <person name="Hasebe M."/>
            <person name="Maruyama T."/>
            <person name="Minagawa J."/>
            <person name="Obokata J."/>
            <person name="Shigenobu S."/>
        </authorList>
    </citation>
    <scope>NUCLEOTIDE SEQUENCE [LARGE SCALE GENOMIC DNA]</scope>
</reference>
<gene>
    <name evidence="4" type="ORF">ElyMa_003042700</name>
</gene>
<organism evidence="4 5">
    <name type="scientific">Elysia marginata</name>
    <dbReference type="NCBI Taxonomy" id="1093978"/>
    <lineage>
        <taxon>Eukaryota</taxon>
        <taxon>Metazoa</taxon>
        <taxon>Spiralia</taxon>
        <taxon>Lophotrochozoa</taxon>
        <taxon>Mollusca</taxon>
        <taxon>Gastropoda</taxon>
        <taxon>Heterobranchia</taxon>
        <taxon>Euthyneura</taxon>
        <taxon>Panpulmonata</taxon>
        <taxon>Sacoglossa</taxon>
        <taxon>Placobranchoidea</taxon>
        <taxon>Plakobranchidae</taxon>
        <taxon>Elysia</taxon>
    </lineage>
</organism>
<keyword evidence="1" id="KW-0677">Repeat</keyword>
<dbReference type="SMART" id="SM00248">
    <property type="entry name" value="ANK"/>
    <property type="match status" value="4"/>
</dbReference>
<dbReference type="InterPro" id="IPR002110">
    <property type="entry name" value="Ankyrin_rpt"/>
</dbReference>
<keyword evidence="5" id="KW-1185">Reference proteome</keyword>
<dbReference type="PANTHER" id="PTHR24201:SF17">
    <property type="entry name" value="ANKYRIN REPEAT DOMAIN-CONTAINING PROTEIN 10-LIKE ISOFORM X1"/>
    <property type="match status" value="1"/>
</dbReference>
<comment type="caution">
    <text evidence="4">The sequence shown here is derived from an EMBL/GenBank/DDBJ whole genome shotgun (WGS) entry which is preliminary data.</text>
</comment>
<dbReference type="PROSITE" id="PS50297">
    <property type="entry name" value="ANK_REP_REGION"/>
    <property type="match status" value="2"/>
</dbReference>
<evidence type="ECO:0000256" key="2">
    <source>
        <dbReference type="ARBA" id="ARBA00023043"/>
    </source>
</evidence>
<dbReference type="SUPFAM" id="SSF48403">
    <property type="entry name" value="Ankyrin repeat"/>
    <property type="match status" value="1"/>
</dbReference>
<evidence type="ECO:0000313" key="4">
    <source>
        <dbReference type="EMBL" id="GFS09681.1"/>
    </source>
</evidence>
<dbReference type="InterPro" id="IPR036770">
    <property type="entry name" value="Ankyrin_rpt-contain_sf"/>
</dbReference>
<dbReference type="Pfam" id="PF12796">
    <property type="entry name" value="Ank_2"/>
    <property type="match status" value="1"/>
</dbReference>
<dbReference type="PROSITE" id="PS50088">
    <property type="entry name" value="ANK_REPEAT"/>
    <property type="match status" value="2"/>
</dbReference>
<keyword evidence="2 3" id="KW-0040">ANK repeat</keyword>
<dbReference type="PANTHER" id="PTHR24201">
    <property type="entry name" value="ANK_REP_REGION DOMAIN-CONTAINING PROTEIN"/>
    <property type="match status" value="1"/>
</dbReference>
<dbReference type="Proteomes" id="UP000762676">
    <property type="component" value="Unassembled WGS sequence"/>
</dbReference>
<proteinExistence type="predicted"/>
<protein>
    <submittedName>
        <fullName evidence="4">Ankyrin repeat domain-containing protein 10</fullName>
    </submittedName>
</protein>
<dbReference type="AlphaFoldDB" id="A0AAV4IMF4"/>
<feature type="repeat" description="ANK" evidence="3">
    <location>
        <begin position="106"/>
        <end position="138"/>
    </location>
</feature>
<sequence length="393" mass="42777">MAMRFEGQCPPMLDNASQAMLAQTQLHYACYIGDGHMLDNLIGRALLDNNNDGDAMEACVGILVSEEDAVNGWTPAHWAAFYGQLSCLMKLHIKPHLGFDTPSHRSNISPLHLAAKSGAILCLKWLLQCGASKNRQDFMGDTALHKAAKAGNSDCAAMLVGHGASLSIKNHRGLTAADVAEQSNQSALAQYLRRAVEQAEYGSVTHCNSSSLPISDLSGSLAFAGPGGESAHSIVMNGEEIYNSSCRKNVFGVNVDNGVEMDEEMFSENQSVHVESNQHQKFIGVKRSIDECEELEHFQKRRCTVPSFWKEPSERYGDAYNNSVLSSYNAVLAMRVEPMSRPCCDKGLLGQFSRPGSSENHSAQSSMMDHCASVVAEQGYDSTLMNTMSNAFH</sequence>
<accession>A0AAV4IMF4</accession>
<evidence type="ECO:0000256" key="3">
    <source>
        <dbReference type="PROSITE-ProRule" id="PRU00023"/>
    </source>
</evidence>